<gene>
    <name evidence="5 7" type="primary">rpsB</name>
    <name evidence="7" type="ORF">NASALF_062</name>
</gene>
<dbReference type="InterPro" id="IPR023591">
    <property type="entry name" value="Ribosomal_uS2_flav_dom_sf"/>
</dbReference>
<dbReference type="PANTHER" id="PTHR12534:SF0">
    <property type="entry name" value="SMALL RIBOSOMAL SUBUNIT PROTEIN US2M"/>
    <property type="match status" value="1"/>
</dbReference>
<evidence type="ECO:0000313" key="8">
    <source>
        <dbReference type="Proteomes" id="UP000015382"/>
    </source>
</evidence>
<proteinExistence type="inferred from homology"/>
<dbReference type="PROSITE" id="PS00963">
    <property type="entry name" value="RIBOSOMAL_S2_2"/>
    <property type="match status" value="1"/>
</dbReference>
<dbReference type="EMBL" id="CP006059">
    <property type="protein sequence ID" value="AGS33215.1"/>
    <property type="molecule type" value="Genomic_DNA"/>
</dbReference>
<dbReference type="PRINTS" id="PR00395">
    <property type="entry name" value="RIBOSOMALS2"/>
</dbReference>
<dbReference type="CDD" id="cd01425">
    <property type="entry name" value="RPS2"/>
    <property type="match status" value="1"/>
</dbReference>
<keyword evidence="2 5" id="KW-0689">Ribosomal protein</keyword>
<dbReference type="GO" id="GO:0003735">
    <property type="term" value="F:structural constituent of ribosome"/>
    <property type="evidence" value="ECO:0007669"/>
    <property type="project" value="InterPro"/>
</dbReference>
<evidence type="ECO:0000256" key="5">
    <source>
        <dbReference type="HAMAP-Rule" id="MF_00291"/>
    </source>
</evidence>
<dbReference type="SUPFAM" id="SSF52313">
    <property type="entry name" value="Ribosomal protein S2"/>
    <property type="match status" value="1"/>
</dbReference>
<dbReference type="GO" id="GO:0006412">
    <property type="term" value="P:translation"/>
    <property type="evidence" value="ECO:0007669"/>
    <property type="project" value="UniProtKB-UniRule"/>
</dbReference>
<dbReference type="InterPro" id="IPR005706">
    <property type="entry name" value="Ribosomal_uS2_bac/mit/plastid"/>
</dbReference>
<dbReference type="HAMAP" id="MF_00291_B">
    <property type="entry name" value="Ribosomal_uS2_B"/>
    <property type="match status" value="1"/>
</dbReference>
<evidence type="ECO:0000256" key="6">
    <source>
        <dbReference type="RuleBase" id="RU003631"/>
    </source>
</evidence>
<evidence type="ECO:0000256" key="4">
    <source>
        <dbReference type="ARBA" id="ARBA00035256"/>
    </source>
</evidence>
<protein>
    <recommendedName>
        <fullName evidence="4 5">Small ribosomal subunit protein uS2</fullName>
    </recommendedName>
</protein>
<dbReference type="Pfam" id="PF00318">
    <property type="entry name" value="Ribosomal_S2"/>
    <property type="match status" value="1"/>
</dbReference>
<dbReference type="GO" id="GO:0022627">
    <property type="term" value="C:cytosolic small ribosomal subunit"/>
    <property type="evidence" value="ECO:0007669"/>
    <property type="project" value="TreeGrafter"/>
</dbReference>
<reference evidence="7 8" key="1">
    <citation type="journal article" date="2013" name="Genome Biol. Evol.">
        <title>Small, smaller, smallest: the origins and evolution of ancient dual symbioses in a Phloem-feeding insect.</title>
        <authorList>
            <person name="Bennett G.M."/>
            <person name="Moran N.A."/>
        </authorList>
    </citation>
    <scope>NUCLEOTIDE SEQUENCE [LARGE SCALE GENOMIC DNA]</scope>
    <source>
        <strain evidence="7 8">ALF</strain>
    </source>
</reference>
<keyword evidence="8" id="KW-1185">Reference proteome</keyword>
<sequence length="224" mass="26211">MNKKLIINEMLSNNIHLGHKKNLLNKSMELYVLNLNNKIHIINLEITLRFLVKIKKILGDLKKSNKKIMIVCVEKNTRKLVKTYSERVNMPYVNKRWLGGGLTNFKTLKGSIDNMNYIKIILKDNKFKMKKKRKKILKKKLKKLKSFLNGLKNLKNLPNYIFVINVKKNKNLLKESKKMKIPSIAVVDTNNSTENIDYLIPGNDDSFKSIIFYIKKITGYINNE</sequence>
<dbReference type="HOGENOM" id="CLU_040318_2_1_4"/>
<keyword evidence="3 5" id="KW-0687">Ribonucleoprotein</keyword>
<dbReference type="Gene3D" id="1.10.287.610">
    <property type="entry name" value="Helix hairpin bin"/>
    <property type="match status" value="1"/>
</dbReference>
<evidence type="ECO:0000256" key="1">
    <source>
        <dbReference type="ARBA" id="ARBA00006242"/>
    </source>
</evidence>
<dbReference type="PANTHER" id="PTHR12534">
    <property type="entry name" value="30S RIBOSOMAL PROTEIN S2 PROKARYOTIC AND ORGANELLAR"/>
    <property type="match status" value="1"/>
</dbReference>
<dbReference type="Gene3D" id="3.40.50.10490">
    <property type="entry name" value="Glucose-6-phosphate isomerase like protein, domain 1"/>
    <property type="match status" value="1"/>
</dbReference>
<organism evidence="7 8">
    <name type="scientific">Candidatus Nasuia deltocephalinicola str. NAS-ALF</name>
    <dbReference type="NCBI Taxonomy" id="1343077"/>
    <lineage>
        <taxon>Bacteria</taxon>
        <taxon>Pseudomonadati</taxon>
        <taxon>Pseudomonadota</taxon>
        <taxon>Betaproteobacteria</taxon>
        <taxon>Candidatus Nasuia</taxon>
    </lineage>
</organism>
<comment type="similarity">
    <text evidence="1 5 6">Belongs to the universal ribosomal protein uS2 family.</text>
</comment>
<evidence type="ECO:0000256" key="2">
    <source>
        <dbReference type="ARBA" id="ARBA00022980"/>
    </source>
</evidence>
<dbReference type="Proteomes" id="UP000015382">
    <property type="component" value="Chromosome"/>
</dbReference>
<name>S5SY46_9PROT</name>
<dbReference type="PATRIC" id="fig|1343077.3.peg.74"/>
<evidence type="ECO:0000256" key="3">
    <source>
        <dbReference type="ARBA" id="ARBA00023274"/>
    </source>
</evidence>
<accession>S5SY46</accession>
<dbReference type="OrthoDB" id="9808036at2"/>
<evidence type="ECO:0000313" key="7">
    <source>
        <dbReference type="EMBL" id="AGS33215.1"/>
    </source>
</evidence>
<dbReference type="AlphaFoldDB" id="S5SY46"/>
<dbReference type="NCBIfam" id="TIGR01011">
    <property type="entry name" value="rpsB_bact"/>
    <property type="match status" value="1"/>
</dbReference>
<dbReference type="KEGG" id="ndl:NASALF_062"/>
<dbReference type="InterPro" id="IPR018130">
    <property type="entry name" value="Ribosomal_uS2_CS"/>
</dbReference>
<dbReference type="InterPro" id="IPR001865">
    <property type="entry name" value="Ribosomal_uS2"/>
</dbReference>